<accession>A0A644TYV8</accession>
<evidence type="ECO:0000256" key="3">
    <source>
        <dbReference type="ARBA" id="ARBA00023172"/>
    </source>
</evidence>
<dbReference type="SUPFAM" id="SSF56349">
    <property type="entry name" value="DNA breaking-rejoining enzymes"/>
    <property type="match status" value="1"/>
</dbReference>
<comment type="caution">
    <text evidence="5">The sequence shown here is derived from an EMBL/GenBank/DDBJ whole genome shotgun (WGS) entry which is preliminary data.</text>
</comment>
<protein>
    <submittedName>
        <fullName evidence="5">Tyrosine recombinase XerC</fullName>
    </submittedName>
</protein>
<evidence type="ECO:0000313" key="5">
    <source>
        <dbReference type="EMBL" id="MPL72173.1"/>
    </source>
</evidence>
<dbReference type="AlphaFoldDB" id="A0A644TYV8"/>
<evidence type="ECO:0000259" key="4">
    <source>
        <dbReference type="PROSITE" id="PS51898"/>
    </source>
</evidence>
<dbReference type="PROSITE" id="PS51898">
    <property type="entry name" value="TYR_RECOMBINASE"/>
    <property type="match status" value="1"/>
</dbReference>
<dbReference type="InterPro" id="IPR010998">
    <property type="entry name" value="Integrase_recombinase_N"/>
</dbReference>
<organism evidence="5">
    <name type="scientific">bioreactor metagenome</name>
    <dbReference type="NCBI Taxonomy" id="1076179"/>
    <lineage>
        <taxon>unclassified sequences</taxon>
        <taxon>metagenomes</taxon>
        <taxon>ecological metagenomes</taxon>
    </lineage>
</organism>
<evidence type="ECO:0000256" key="1">
    <source>
        <dbReference type="ARBA" id="ARBA00008857"/>
    </source>
</evidence>
<dbReference type="Gene3D" id="1.10.443.10">
    <property type="entry name" value="Intergrase catalytic core"/>
    <property type="match status" value="1"/>
</dbReference>
<dbReference type="InterPro" id="IPR013762">
    <property type="entry name" value="Integrase-like_cat_sf"/>
</dbReference>
<dbReference type="InterPro" id="IPR011010">
    <property type="entry name" value="DNA_brk_join_enz"/>
</dbReference>
<evidence type="ECO:0000256" key="2">
    <source>
        <dbReference type="ARBA" id="ARBA00023125"/>
    </source>
</evidence>
<dbReference type="InterPro" id="IPR002104">
    <property type="entry name" value="Integrase_catalytic"/>
</dbReference>
<comment type="similarity">
    <text evidence="1">Belongs to the 'phage' integrase family.</text>
</comment>
<dbReference type="PANTHER" id="PTHR30349:SF64">
    <property type="entry name" value="PROPHAGE INTEGRASE INTD-RELATED"/>
    <property type="match status" value="1"/>
</dbReference>
<dbReference type="GO" id="GO:0015074">
    <property type="term" value="P:DNA integration"/>
    <property type="evidence" value="ECO:0007669"/>
    <property type="project" value="InterPro"/>
</dbReference>
<dbReference type="InterPro" id="IPR050090">
    <property type="entry name" value="Tyrosine_recombinase_XerCD"/>
</dbReference>
<dbReference type="EMBL" id="VSSQ01000064">
    <property type="protein sequence ID" value="MPL72173.1"/>
    <property type="molecule type" value="Genomic_DNA"/>
</dbReference>
<keyword evidence="3" id="KW-0233">DNA recombination</keyword>
<sequence>MKKHPVTTAIILETRKSRKDGKHPVVLRITYKRMRKYYTVQDPKGKYIALTKEEFEKVNGEKPRAKFKELSIYFASYEKKAIDLIESMKVFSFSDFEQRYYDKVTAYLIKSLKQYAIELRSQSRISTAVTVECTGNSLQKFIGEHDIHFESVTPKFLKEYERWMLKNNASLTTVGIYTRNIRTTYNSAISQGTVKSEFYPFTGKNSYQIPKGRNIKKALTQQEISILANFDIELPSKRRFRDYWVLSYLCNGMNIKDIALLKFKNLTEDSIHFIRAKTERETRKDLKNIVVPLTPKIIEIIERWRNHNKEPEQLVFPILELNMSPLEQYKKIQLTVGYINDVMKELAKQAGIVKPVTTYTARHSFATVLKRSGANISFISESLGHKSLQTTESYLADFEIEEKQKWANVVSNI</sequence>
<dbReference type="GO" id="GO:0003677">
    <property type="term" value="F:DNA binding"/>
    <property type="evidence" value="ECO:0007669"/>
    <property type="project" value="UniProtKB-KW"/>
</dbReference>
<dbReference type="GO" id="GO:0006310">
    <property type="term" value="P:DNA recombination"/>
    <property type="evidence" value="ECO:0007669"/>
    <property type="project" value="UniProtKB-KW"/>
</dbReference>
<dbReference type="PANTHER" id="PTHR30349">
    <property type="entry name" value="PHAGE INTEGRASE-RELATED"/>
    <property type="match status" value="1"/>
</dbReference>
<dbReference type="Gene3D" id="1.10.150.130">
    <property type="match status" value="1"/>
</dbReference>
<reference evidence="5" key="1">
    <citation type="submission" date="2019-08" db="EMBL/GenBank/DDBJ databases">
        <authorList>
            <person name="Kucharzyk K."/>
            <person name="Murdoch R.W."/>
            <person name="Higgins S."/>
            <person name="Loffler F."/>
        </authorList>
    </citation>
    <scope>NUCLEOTIDE SEQUENCE</scope>
</reference>
<dbReference type="Pfam" id="PF00589">
    <property type="entry name" value="Phage_integrase"/>
    <property type="match status" value="1"/>
</dbReference>
<dbReference type="Pfam" id="PF17293">
    <property type="entry name" value="Arm-DNA-bind_5"/>
    <property type="match status" value="1"/>
</dbReference>
<dbReference type="Pfam" id="PF13102">
    <property type="entry name" value="Phage_int_SAM_5"/>
    <property type="match status" value="1"/>
</dbReference>
<dbReference type="InterPro" id="IPR035386">
    <property type="entry name" value="Arm-DNA-bind_5"/>
</dbReference>
<gene>
    <name evidence="5" type="primary">xerC_21</name>
    <name evidence="5" type="ORF">SDC9_17953</name>
</gene>
<feature type="domain" description="Tyr recombinase" evidence="4">
    <location>
        <begin position="214"/>
        <end position="407"/>
    </location>
</feature>
<proteinExistence type="inferred from homology"/>
<name>A0A644TYV8_9ZZZZ</name>
<keyword evidence="2" id="KW-0238">DNA-binding</keyword>
<dbReference type="InterPro" id="IPR025269">
    <property type="entry name" value="SAM-like_dom"/>
</dbReference>